<dbReference type="InterPro" id="IPR025919">
    <property type="entry name" value="Stimulus_sens_dom"/>
</dbReference>
<evidence type="ECO:0000259" key="13">
    <source>
        <dbReference type="PROSITE" id="PS50109"/>
    </source>
</evidence>
<feature type="domain" description="Histidine kinase" evidence="13">
    <location>
        <begin position="401"/>
        <end position="631"/>
    </location>
</feature>
<dbReference type="EMBL" id="JACEON010000019">
    <property type="protein sequence ID" value="MBA4613439.1"/>
    <property type="molecule type" value="Genomic_DNA"/>
</dbReference>
<evidence type="ECO:0000256" key="8">
    <source>
        <dbReference type="ARBA" id="ARBA00022989"/>
    </source>
</evidence>
<dbReference type="SUPFAM" id="SSF158472">
    <property type="entry name" value="HAMP domain-like"/>
    <property type="match status" value="1"/>
</dbReference>
<name>A0A838XQB6_9HYPH</name>
<proteinExistence type="predicted"/>
<keyword evidence="4" id="KW-0597">Phosphoprotein</keyword>
<comment type="subcellular location">
    <subcellularLocation>
        <location evidence="2">Membrane</location>
    </subcellularLocation>
</comment>
<dbReference type="EC" id="2.7.13.3" evidence="3"/>
<feature type="transmembrane region" description="Helical" evidence="12">
    <location>
        <begin position="85"/>
        <end position="104"/>
    </location>
</feature>
<dbReference type="Gene3D" id="6.10.340.10">
    <property type="match status" value="1"/>
</dbReference>
<dbReference type="PROSITE" id="PS50885">
    <property type="entry name" value="HAMP"/>
    <property type="match status" value="1"/>
</dbReference>
<evidence type="ECO:0000256" key="1">
    <source>
        <dbReference type="ARBA" id="ARBA00000085"/>
    </source>
</evidence>
<reference evidence="15 16" key="1">
    <citation type="submission" date="2020-07" db="EMBL/GenBank/DDBJ databases">
        <authorList>
            <person name="Li M."/>
        </authorList>
    </citation>
    <scope>NUCLEOTIDE SEQUENCE [LARGE SCALE GENOMIC DNA]</scope>
    <source>
        <strain evidence="15 16">DSM 23284</strain>
    </source>
</reference>
<evidence type="ECO:0000256" key="10">
    <source>
        <dbReference type="ARBA" id="ARBA00023136"/>
    </source>
</evidence>
<dbReference type="InterPro" id="IPR004358">
    <property type="entry name" value="Sig_transdc_His_kin-like_C"/>
</dbReference>
<comment type="caution">
    <text evidence="15">The sequence shown here is derived from an EMBL/GenBank/DDBJ whole genome shotgun (WGS) entry which is preliminary data.</text>
</comment>
<dbReference type="CDD" id="cd06225">
    <property type="entry name" value="HAMP"/>
    <property type="match status" value="1"/>
</dbReference>
<dbReference type="PANTHER" id="PTHR45436:SF5">
    <property type="entry name" value="SENSOR HISTIDINE KINASE TRCS"/>
    <property type="match status" value="1"/>
</dbReference>
<dbReference type="SUPFAM" id="SSF47384">
    <property type="entry name" value="Homodimeric domain of signal transducing histidine kinase"/>
    <property type="match status" value="1"/>
</dbReference>
<dbReference type="SUPFAM" id="SSF55874">
    <property type="entry name" value="ATPase domain of HSP90 chaperone/DNA topoisomerase II/histidine kinase"/>
    <property type="match status" value="1"/>
</dbReference>
<dbReference type="Proteomes" id="UP000559404">
    <property type="component" value="Unassembled WGS sequence"/>
</dbReference>
<dbReference type="PROSITE" id="PS50109">
    <property type="entry name" value="HIS_KIN"/>
    <property type="match status" value="1"/>
</dbReference>
<organism evidence="15 16">
    <name type="scientific">Stappia taiwanensis</name>
    <dbReference type="NCBI Taxonomy" id="992267"/>
    <lineage>
        <taxon>Bacteria</taxon>
        <taxon>Pseudomonadati</taxon>
        <taxon>Pseudomonadota</taxon>
        <taxon>Alphaproteobacteria</taxon>
        <taxon>Hyphomicrobiales</taxon>
        <taxon>Stappiaceae</taxon>
        <taxon>Stappia</taxon>
    </lineage>
</organism>
<evidence type="ECO:0000256" key="7">
    <source>
        <dbReference type="ARBA" id="ARBA00022777"/>
    </source>
</evidence>
<protein>
    <recommendedName>
        <fullName evidence="3">histidine kinase</fullName>
        <ecNumber evidence="3">2.7.13.3</ecNumber>
    </recommendedName>
</protein>
<dbReference type="GO" id="GO:0000155">
    <property type="term" value="F:phosphorelay sensor kinase activity"/>
    <property type="evidence" value="ECO:0007669"/>
    <property type="project" value="InterPro"/>
</dbReference>
<evidence type="ECO:0000256" key="4">
    <source>
        <dbReference type="ARBA" id="ARBA00022553"/>
    </source>
</evidence>
<evidence type="ECO:0000313" key="15">
    <source>
        <dbReference type="EMBL" id="MBA4613439.1"/>
    </source>
</evidence>
<keyword evidence="8 12" id="KW-1133">Transmembrane helix</keyword>
<evidence type="ECO:0000256" key="12">
    <source>
        <dbReference type="SAM" id="Phobius"/>
    </source>
</evidence>
<dbReference type="InterPro" id="IPR005467">
    <property type="entry name" value="His_kinase_dom"/>
</dbReference>
<feature type="domain" description="HAMP" evidence="14">
    <location>
        <begin position="338"/>
        <end position="393"/>
    </location>
</feature>
<keyword evidence="7 15" id="KW-0418">Kinase</keyword>
<keyword evidence="10 12" id="KW-0472">Membrane</keyword>
<feature type="compositionally biased region" description="Low complexity" evidence="11">
    <location>
        <begin position="17"/>
        <end position="31"/>
    </location>
</feature>
<comment type="catalytic activity">
    <reaction evidence="1">
        <text>ATP + protein L-histidine = ADP + protein N-phospho-L-histidine.</text>
        <dbReference type="EC" id="2.7.13.3"/>
    </reaction>
</comment>
<dbReference type="Pfam" id="PF00672">
    <property type="entry name" value="HAMP"/>
    <property type="match status" value="1"/>
</dbReference>
<dbReference type="PANTHER" id="PTHR45436">
    <property type="entry name" value="SENSOR HISTIDINE KINASE YKOH"/>
    <property type="match status" value="1"/>
</dbReference>
<dbReference type="CDD" id="cd00082">
    <property type="entry name" value="HisKA"/>
    <property type="match status" value="1"/>
</dbReference>
<dbReference type="SMART" id="SM00388">
    <property type="entry name" value="HisKA"/>
    <property type="match status" value="1"/>
</dbReference>
<dbReference type="InterPro" id="IPR036097">
    <property type="entry name" value="HisK_dim/P_sf"/>
</dbReference>
<evidence type="ECO:0000313" key="16">
    <source>
        <dbReference type="Proteomes" id="UP000559404"/>
    </source>
</evidence>
<accession>A0A838XQB6</accession>
<evidence type="ECO:0000256" key="11">
    <source>
        <dbReference type="SAM" id="MobiDB-lite"/>
    </source>
</evidence>
<keyword evidence="16" id="KW-1185">Reference proteome</keyword>
<dbReference type="InterPro" id="IPR003594">
    <property type="entry name" value="HATPase_dom"/>
</dbReference>
<dbReference type="GO" id="GO:0016020">
    <property type="term" value="C:membrane"/>
    <property type="evidence" value="ECO:0007669"/>
    <property type="project" value="UniProtKB-SubCell"/>
</dbReference>
<dbReference type="Pfam" id="PF02518">
    <property type="entry name" value="HATPase_c"/>
    <property type="match status" value="1"/>
</dbReference>
<evidence type="ECO:0000256" key="2">
    <source>
        <dbReference type="ARBA" id="ARBA00004370"/>
    </source>
</evidence>
<keyword evidence="9" id="KW-0902">Two-component regulatory system</keyword>
<dbReference type="Gene3D" id="3.30.565.10">
    <property type="entry name" value="Histidine kinase-like ATPase, C-terminal domain"/>
    <property type="match status" value="1"/>
</dbReference>
<dbReference type="InterPro" id="IPR003660">
    <property type="entry name" value="HAMP_dom"/>
</dbReference>
<dbReference type="Gene3D" id="1.10.287.130">
    <property type="match status" value="1"/>
</dbReference>
<dbReference type="PRINTS" id="PR00344">
    <property type="entry name" value="BCTRLSENSOR"/>
</dbReference>
<dbReference type="SMART" id="SM00387">
    <property type="entry name" value="HATPase_c"/>
    <property type="match status" value="1"/>
</dbReference>
<dbReference type="Pfam" id="PF13755">
    <property type="entry name" value="Sensor_TM1"/>
    <property type="match status" value="1"/>
</dbReference>
<sequence length="633" mass="69208">MDGTPGPDLKRADQLDRAAGGEAARPAAEEAVPTDERPAEAGARAPGERSGRFRTLGNRRIRRRLLKRTGGLLGPYLTSSLTRRIVVLNLAGLCALLVGILYLNQFRAGLIDARVQSLLTQGEIIAGAIAASATVETDVLMVDPEQLLQLQAGESLSPADGARLLDFPINPERVAPVLRRLISPTKTRARIYDPEGILILDSRHLYARGQILRFDLPPPTAEEPGLWEKVWADIKLWFRRGDLPLYEEIGAGNGRAYPEVEAALAGSPASVVRVSPRGELIVSVAVPVQRFRAVLGSLLLSTQGGDIDAIVRAERMAIMRVFLVAAGVTVMLSILLAGTIAGPVRRLAAAAERVRRGIKSREEIPQFSDRQDEIGHLARALREMTNALYNRMDAIETFAADVAHELKNPLTSLRSAVETLPLARNPNSQARLMEVIQHDVRRLDRLITDISDASRLDAELARADAGLVDVAVLLRGVCDLANERGGPEAVPVEVHITPSRRDHPYRILGHDSRLAQVINNLIDNARSFSPEGASVRITASRAADAVVIMVDDDGPGVKPDLQDRIFERFYTDRPEYEEFGNNSGLGLSISRQIVEAHRGTIMVRNREEVDPRTGERRVCGAQFVIRLPAEDKS</sequence>
<dbReference type="SMART" id="SM00304">
    <property type="entry name" value="HAMP"/>
    <property type="match status" value="1"/>
</dbReference>
<evidence type="ECO:0000256" key="5">
    <source>
        <dbReference type="ARBA" id="ARBA00022679"/>
    </source>
</evidence>
<dbReference type="InterPro" id="IPR036890">
    <property type="entry name" value="HATPase_C_sf"/>
</dbReference>
<dbReference type="Pfam" id="PF13756">
    <property type="entry name" value="Stimulus_sens_1"/>
    <property type="match status" value="1"/>
</dbReference>
<evidence type="ECO:0000256" key="9">
    <source>
        <dbReference type="ARBA" id="ARBA00023012"/>
    </source>
</evidence>
<evidence type="ECO:0000256" key="3">
    <source>
        <dbReference type="ARBA" id="ARBA00012438"/>
    </source>
</evidence>
<feature type="transmembrane region" description="Helical" evidence="12">
    <location>
        <begin position="321"/>
        <end position="341"/>
    </location>
</feature>
<dbReference type="InterPro" id="IPR003661">
    <property type="entry name" value="HisK_dim/P_dom"/>
</dbReference>
<keyword evidence="6 12" id="KW-0812">Transmembrane</keyword>
<evidence type="ECO:0000259" key="14">
    <source>
        <dbReference type="PROSITE" id="PS50885"/>
    </source>
</evidence>
<reference evidence="15 16" key="2">
    <citation type="submission" date="2020-08" db="EMBL/GenBank/DDBJ databases">
        <title>Stappia taiwanensis sp. nov., isolated from a coastal thermal spring.</title>
        <authorList>
            <person name="Kampfer P."/>
        </authorList>
    </citation>
    <scope>NUCLEOTIDE SEQUENCE [LARGE SCALE GENOMIC DNA]</scope>
    <source>
        <strain evidence="15 16">DSM 23284</strain>
    </source>
</reference>
<dbReference type="InterPro" id="IPR050428">
    <property type="entry name" value="TCS_sensor_his_kinase"/>
</dbReference>
<gene>
    <name evidence="15" type="ORF">H1W37_17395</name>
</gene>
<feature type="region of interest" description="Disordered" evidence="11">
    <location>
        <begin position="1"/>
        <end position="53"/>
    </location>
</feature>
<evidence type="ECO:0000256" key="6">
    <source>
        <dbReference type="ARBA" id="ARBA00022692"/>
    </source>
</evidence>
<dbReference type="AlphaFoldDB" id="A0A838XQB6"/>
<dbReference type="InterPro" id="IPR025908">
    <property type="entry name" value="Sensor_TM1"/>
</dbReference>
<dbReference type="Pfam" id="PF00512">
    <property type="entry name" value="HisKA"/>
    <property type="match status" value="1"/>
</dbReference>
<keyword evidence="5" id="KW-0808">Transferase</keyword>